<protein>
    <recommendedName>
        <fullName evidence="4">Lipocalin-like domain-containing protein</fullName>
    </recommendedName>
</protein>
<name>A0A1I5Z639_9BACT</name>
<gene>
    <name evidence="2" type="ORF">SAMN05444277_1172</name>
</gene>
<reference evidence="2 3" key="1">
    <citation type="submission" date="2016-10" db="EMBL/GenBank/DDBJ databases">
        <authorList>
            <person name="de Groot N.N."/>
        </authorList>
    </citation>
    <scope>NUCLEOTIDE SEQUENCE [LARGE SCALE GENOMIC DNA]</scope>
    <source>
        <strain evidence="2 3">DSM 28286</strain>
    </source>
</reference>
<dbReference type="RefSeq" id="WP_090662722.1">
    <property type="nucleotide sequence ID" value="NZ_FOXQ01000017.1"/>
</dbReference>
<evidence type="ECO:0000313" key="2">
    <source>
        <dbReference type="EMBL" id="SFQ51928.1"/>
    </source>
</evidence>
<dbReference type="AlphaFoldDB" id="A0A1I5Z639"/>
<keyword evidence="3" id="KW-1185">Reference proteome</keyword>
<feature type="chain" id="PRO_5011607469" description="Lipocalin-like domain-containing protein" evidence="1">
    <location>
        <begin position="21"/>
        <end position="133"/>
    </location>
</feature>
<dbReference type="EMBL" id="FOXQ01000017">
    <property type="protein sequence ID" value="SFQ51928.1"/>
    <property type="molecule type" value="Genomic_DNA"/>
</dbReference>
<evidence type="ECO:0000313" key="3">
    <source>
        <dbReference type="Proteomes" id="UP000199031"/>
    </source>
</evidence>
<evidence type="ECO:0000256" key="1">
    <source>
        <dbReference type="SAM" id="SignalP"/>
    </source>
</evidence>
<dbReference type="Proteomes" id="UP000199031">
    <property type="component" value="Unassembled WGS sequence"/>
</dbReference>
<sequence length="133" mass="14590">MKSRVLITIASLAIIVTACHKNVSSADALQGRWELRSVYGGYGSGGGNYEPGNGNIYFFTSDKYRHYVNNVLNDSGSYSITKGKNPDTGESIDAILFDFRYTVPCSISHNNLKLYYGSIPADGSIATYERIND</sequence>
<accession>A0A1I5Z639</accession>
<feature type="signal peptide" evidence="1">
    <location>
        <begin position="1"/>
        <end position="20"/>
    </location>
</feature>
<keyword evidence="1" id="KW-0732">Signal</keyword>
<evidence type="ECO:0008006" key="4">
    <source>
        <dbReference type="Google" id="ProtNLM"/>
    </source>
</evidence>
<dbReference type="PROSITE" id="PS51257">
    <property type="entry name" value="PROKAR_LIPOPROTEIN"/>
    <property type="match status" value="1"/>
</dbReference>
<proteinExistence type="predicted"/>
<organism evidence="2 3">
    <name type="scientific">Parafilimonas terrae</name>
    <dbReference type="NCBI Taxonomy" id="1465490"/>
    <lineage>
        <taxon>Bacteria</taxon>
        <taxon>Pseudomonadati</taxon>
        <taxon>Bacteroidota</taxon>
        <taxon>Chitinophagia</taxon>
        <taxon>Chitinophagales</taxon>
        <taxon>Chitinophagaceae</taxon>
        <taxon>Parafilimonas</taxon>
    </lineage>
</organism>